<dbReference type="InterPro" id="IPR016047">
    <property type="entry name" value="M23ase_b-sheet_dom"/>
</dbReference>
<feature type="chain" id="PRO_5047460258" evidence="1">
    <location>
        <begin position="44"/>
        <end position="202"/>
    </location>
</feature>
<dbReference type="EMBL" id="JBHRZN010000003">
    <property type="protein sequence ID" value="MFC3850649.1"/>
    <property type="molecule type" value="Genomic_DNA"/>
</dbReference>
<dbReference type="RefSeq" id="WP_048739553.1">
    <property type="nucleotide sequence ID" value="NZ_CP047211.1"/>
</dbReference>
<dbReference type="InterPro" id="IPR050570">
    <property type="entry name" value="Cell_wall_metabolism_enzyme"/>
</dbReference>
<keyword evidence="4" id="KW-1185">Reference proteome</keyword>
<accession>A0ABV7ZQ22</accession>
<dbReference type="SUPFAM" id="SSF51261">
    <property type="entry name" value="Duplicated hybrid motif"/>
    <property type="match status" value="1"/>
</dbReference>
<comment type="caution">
    <text evidence="3">The sequence shown here is derived from an EMBL/GenBank/DDBJ whole genome shotgun (WGS) entry which is preliminary data.</text>
</comment>
<evidence type="ECO:0000313" key="3">
    <source>
        <dbReference type="EMBL" id="MFC3850649.1"/>
    </source>
</evidence>
<dbReference type="Pfam" id="PF01551">
    <property type="entry name" value="Peptidase_M23"/>
    <property type="match status" value="1"/>
</dbReference>
<dbReference type="PANTHER" id="PTHR21666:SF270">
    <property type="entry name" value="MUREIN HYDROLASE ACTIVATOR ENVC"/>
    <property type="match status" value="1"/>
</dbReference>
<feature type="signal peptide" evidence="1">
    <location>
        <begin position="1"/>
        <end position="43"/>
    </location>
</feature>
<dbReference type="Proteomes" id="UP001595751">
    <property type="component" value="Unassembled WGS sequence"/>
</dbReference>
<keyword evidence="1" id="KW-0732">Signal</keyword>
<gene>
    <name evidence="3" type="ORF">ACFORJ_10795</name>
</gene>
<dbReference type="Gene3D" id="2.70.70.10">
    <property type="entry name" value="Glucose Permease (Domain IIA)"/>
    <property type="match status" value="1"/>
</dbReference>
<sequence length="202" mass="20690">MGYTGRHRKSSPLKITKRNVAMVAAFAGIATAGGAANASAANAAPLPGMPSMIQDAIEGALPGNAGQGSAAAVVDRVFRPADGTKTSGYGPRWGTMHNGIDIANSVGTPIHAVMAGTVIDSGPASGYGNWIRIRHNDGSVSVYGHMETLAVTVGEAVSAGQYIAGMGNRGHSTGSHLHFEIHPDGSTPVDPEPWFAKHGIHF</sequence>
<feature type="domain" description="M23ase beta-sheet core" evidence="2">
    <location>
        <begin position="96"/>
        <end position="191"/>
    </location>
</feature>
<dbReference type="CDD" id="cd12797">
    <property type="entry name" value="M23_peptidase"/>
    <property type="match status" value="1"/>
</dbReference>
<evidence type="ECO:0000259" key="2">
    <source>
        <dbReference type="Pfam" id="PF01551"/>
    </source>
</evidence>
<organism evidence="3 4">
    <name type="scientific">Corynebacterium hansenii</name>
    <dbReference type="NCBI Taxonomy" id="394964"/>
    <lineage>
        <taxon>Bacteria</taxon>
        <taxon>Bacillati</taxon>
        <taxon>Actinomycetota</taxon>
        <taxon>Actinomycetes</taxon>
        <taxon>Mycobacteriales</taxon>
        <taxon>Corynebacteriaceae</taxon>
        <taxon>Corynebacterium</taxon>
    </lineage>
</organism>
<keyword evidence="3" id="KW-0378">Hydrolase</keyword>
<reference evidence="4" key="1">
    <citation type="journal article" date="2019" name="Int. J. Syst. Evol. Microbiol.">
        <title>The Global Catalogue of Microorganisms (GCM) 10K type strain sequencing project: providing services to taxonomists for standard genome sequencing and annotation.</title>
        <authorList>
            <consortium name="The Broad Institute Genomics Platform"/>
            <consortium name="The Broad Institute Genome Sequencing Center for Infectious Disease"/>
            <person name="Wu L."/>
            <person name="Ma J."/>
        </authorList>
    </citation>
    <scope>NUCLEOTIDE SEQUENCE [LARGE SCALE GENOMIC DNA]</scope>
    <source>
        <strain evidence="4">CCUG 53252</strain>
    </source>
</reference>
<name>A0ABV7ZQ22_9CORY</name>
<proteinExistence type="predicted"/>
<evidence type="ECO:0000256" key="1">
    <source>
        <dbReference type="SAM" id="SignalP"/>
    </source>
</evidence>
<dbReference type="PANTHER" id="PTHR21666">
    <property type="entry name" value="PEPTIDASE-RELATED"/>
    <property type="match status" value="1"/>
</dbReference>
<evidence type="ECO:0000313" key="4">
    <source>
        <dbReference type="Proteomes" id="UP001595751"/>
    </source>
</evidence>
<dbReference type="InterPro" id="IPR011055">
    <property type="entry name" value="Dup_hybrid_motif"/>
</dbReference>
<dbReference type="GO" id="GO:0016787">
    <property type="term" value="F:hydrolase activity"/>
    <property type="evidence" value="ECO:0007669"/>
    <property type="project" value="UniProtKB-KW"/>
</dbReference>
<dbReference type="EC" id="3.4.24.-" evidence="3"/>
<protein>
    <submittedName>
        <fullName evidence="3">M23 family metallopeptidase</fullName>
        <ecNumber evidence="3">3.4.24.-</ecNumber>
    </submittedName>
</protein>